<reference evidence="8 9" key="1">
    <citation type="submission" date="2019-09" db="EMBL/GenBank/DDBJ databases">
        <title>Bird 10,000 Genomes (B10K) Project - Family phase.</title>
        <authorList>
            <person name="Zhang G."/>
        </authorList>
    </citation>
    <scope>NUCLEOTIDE SEQUENCE [LARGE SCALE GENOMIC DNA]</scope>
    <source>
        <strain evidence="8">B10K-DU-012-52</strain>
    </source>
</reference>
<evidence type="ECO:0000256" key="6">
    <source>
        <dbReference type="ARBA" id="ARBA00023319"/>
    </source>
</evidence>
<dbReference type="InterPro" id="IPR051117">
    <property type="entry name" value="TRG_var/const_region"/>
</dbReference>
<evidence type="ECO:0000256" key="1">
    <source>
        <dbReference type="ARBA" id="ARBA00004370"/>
    </source>
</evidence>
<accession>A0A7L2W6D0</accession>
<gene>
    <name evidence="8" type="primary">Iglv211</name>
    <name evidence="8" type="ORF">BRALEP_R15032</name>
</gene>
<organism evidence="8 9">
    <name type="scientific">Brachypteracias leptosomus</name>
    <name type="common">short-legged ground-roller</name>
    <dbReference type="NCBI Taxonomy" id="135165"/>
    <lineage>
        <taxon>Eukaryota</taxon>
        <taxon>Metazoa</taxon>
        <taxon>Chordata</taxon>
        <taxon>Craniata</taxon>
        <taxon>Vertebrata</taxon>
        <taxon>Euteleostomi</taxon>
        <taxon>Archelosauria</taxon>
        <taxon>Archosauria</taxon>
        <taxon>Dinosauria</taxon>
        <taxon>Saurischia</taxon>
        <taxon>Theropoda</taxon>
        <taxon>Coelurosauria</taxon>
        <taxon>Aves</taxon>
        <taxon>Neognathae</taxon>
        <taxon>Neoaves</taxon>
        <taxon>Telluraves</taxon>
        <taxon>Coraciimorphae</taxon>
        <taxon>Coraciiformes</taxon>
        <taxon>Brachypteraciidae</taxon>
        <taxon>Brachypteracias</taxon>
    </lineage>
</organism>
<feature type="non-terminal residue" evidence="8">
    <location>
        <position position="101"/>
    </location>
</feature>
<keyword evidence="4" id="KW-0472">Membrane</keyword>
<dbReference type="Gene3D" id="2.60.40.10">
    <property type="entry name" value="Immunoglobulins"/>
    <property type="match status" value="1"/>
</dbReference>
<keyword evidence="9" id="KW-1185">Reference proteome</keyword>
<evidence type="ECO:0000313" key="8">
    <source>
        <dbReference type="EMBL" id="NXS64517.1"/>
    </source>
</evidence>
<dbReference type="InterPro" id="IPR013783">
    <property type="entry name" value="Ig-like_fold"/>
</dbReference>
<feature type="domain" description="Ig-like" evidence="7">
    <location>
        <begin position="1"/>
        <end position="101"/>
    </location>
</feature>
<evidence type="ECO:0000256" key="5">
    <source>
        <dbReference type="ARBA" id="ARBA00023170"/>
    </source>
</evidence>
<dbReference type="GO" id="GO:0016020">
    <property type="term" value="C:membrane"/>
    <property type="evidence" value="ECO:0007669"/>
    <property type="project" value="UniProtKB-SubCell"/>
</dbReference>
<dbReference type="Pfam" id="PF07686">
    <property type="entry name" value="V-set"/>
    <property type="match status" value="1"/>
</dbReference>
<dbReference type="PROSITE" id="PS50835">
    <property type="entry name" value="IG_LIKE"/>
    <property type="match status" value="1"/>
</dbReference>
<dbReference type="PANTHER" id="PTHR19256">
    <property type="entry name" value="T-CELL RECEPTOR GAMMA CHAIN"/>
    <property type="match status" value="1"/>
</dbReference>
<dbReference type="InterPro" id="IPR013106">
    <property type="entry name" value="Ig_V-set"/>
</dbReference>
<evidence type="ECO:0000313" key="9">
    <source>
        <dbReference type="Proteomes" id="UP000520535"/>
    </source>
</evidence>
<evidence type="ECO:0000259" key="7">
    <source>
        <dbReference type="PROSITE" id="PS50835"/>
    </source>
</evidence>
<dbReference type="InterPro" id="IPR007110">
    <property type="entry name" value="Ig-like_dom"/>
</dbReference>
<name>A0A7L2W6D0_9AVES</name>
<feature type="non-terminal residue" evidence="8">
    <location>
        <position position="1"/>
    </location>
</feature>
<proteinExistence type="predicted"/>
<dbReference type="OrthoDB" id="8924181at2759"/>
<dbReference type="InterPro" id="IPR036179">
    <property type="entry name" value="Ig-like_dom_sf"/>
</dbReference>
<dbReference type="SUPFAM" id="SSF48726">
    <property type="entry name" value="Immunoglobulin"/>
    <property type="match status" value="1"/>
</dbReference>
<keyword evidence="2" id="KW-0812">Transmembrane</keyword>
<dbReference type="SMART" id="SM00406">
    <property type="entry name" value="IGv"/>
    <property type="match status" value="1"/>
</dbReference>
<keyword evidence="6" id="KW-0393">Immunoglobulin domain</keyword>
<protein>
    <submittedName>
        <fullName evidence="8">LV211 protein</fullName>
    </submittedName>
</protein>
<comment type="caution">
    <text evidence="8">The sequence shown here is derived from an EMBL/GenBank/DDBJ whole genome shotgun (WGS) entry which is preliminary data.</text>
</comment>
<evidence type="ECO:0000256" key="3">
    <source>
        <dbReference type="ARBA" id="ARBA00022989"/>
    </source>
</evidence>
<dbReference type="PANTHER" id="PTHR19256:SF65">
    <property type="entry name" value="T CELL RECEPTOR GAMMA CONSTANT 1-RELATED"/>
    <property type="match status" value="1"/>
</dbReference>
<dbReference type="EMBL" id="VYZX01067820">
    <property type="protein sequence ID" value="NXS64517.1"/>
    <property type="molecule type" value="Genomic_DNA"/>
</dbReference>
<comment type="subcellular location">
    <subcellularLocation>
        <location evidence="1">Membrane</location>
    </subcellularLocation>
</comment>
<dbReference type="Proteomes" id="UP000520535">
    <property type="component" value="Unassembled WGS sequence"/>
</dbReference>
<sequence>GQAQVLLKQEQASVTGRPTKSAQIECRGEGISDFGSDYIHWYRQLPTKAPERILYFGSDVAYDDSSYKNKYSAWKRGGDTCVLRINDINSADEGIYYCAYW</sequence>
<evidence type="ECO:0000256" key="4">
    <source>
        <dbReference type="ARBA" id="ARBA00023136"/>
    </source>
</evidence>
<evidence type="ECO:0000256" key="2">
    <source>
        <dbReference type="ARBA" id="ARBA00022692"/>
    </source>
</evidence>
<dbReference type="AlphaFoldDB" id="A0A7L2W6D0"/>
<keyword evidence="5" id="KW-0675">Receptor</keyword>
<keyword evidence="3" id="KW-1133">Transmembrane helix</keyword>